<proteinExistence type="predicted"/>
<evidence type="ECO:0000313" key="3">
    <source>
        <dbReference type="Proteomes" id="UP000028492"/>
    </source>
</evidence>
<dbReference type="AlphaFoldDB" id="A0A075URA1"/>
<evidence type="ECO:0008006" key="4">
    <source>
        <dbReference type="Google" id="ProtNLM"/>
    </source>
</evidence>
<sequence length="312" mass="33707">MVSRAIALCLRDRWTEAAELLAGNDSWLGELFGGLAELWDGRSARFGANLTERERWPSRTVPRHLNDQIASYVAALLVLGERARAEKLLADEAFPESGLRDSERSLLAAMRGQPALAIDFAHRSLAGRSGPGHDIGASAMHLSTVSVLLSRGKPTEARELLTAARATAPTLAHLLGIAEARIDIAAGEIERATRRLHAATRGLAVGTDIAWADLADLALRRNDRASAKQALDALNALAAAMPTGRVLLHRHLVRACLGEEPADECLWLARERDQPLELAVVAERLASRAARSPRPVRRTRRHADGSSASAVR</sequence>
<feature type="region of interest" description="Disordered" evidence="1">
    <location>
        <begin position="290"/>
        <end position="312"/>
    </location>
</feature>
<dbReference type="Proteomes" id="UP000028492">
    <property type="component" value="Chromosome"/>
</dbReference>
<dbReference type="EMBL" id="CP008953">
    <property type="protein sequence ID" value="AIG75523.1"/>
    <property type="molecule type" value="Genomic_DNA"/>
</dbReference>
<dbReference type="KEGG" id="aja:AJAP_13210"/>
<organism evidence="2 3">
    <name type="scientific">Amycolatopsis japonica</name>
    <dbReference type="NCBI Taxonomy" id="208439"/>
    <lineage>
        <taxon>Bacteria</taxon>
        <taxon>Bacillati</taxon>
        <taxon>Actinomycetota</taxon>
        <taxon>Actinomycetes</taxon>
        <taxon>Pseudonocardiales</taxon>
        <taxon>Pseudonocardiaceae</taxon>
        <taxon>Amycolatopsis</taxon>
        <taxon>Amycolatopsis japonica group</taxon>
    </lineage>
</organism>
<evidence type="ECO:0000313" key="2">
    <source>
        <dbReference type="EMBL" id="AIG75523.1"/>
    </source>
</evidence>
<gene>
    <name evidence="2" type="ORF">AJAP_13210</name>
</gene>
<accession>A0A075URA1</accession>
<keyword evidence="3" id="KW-1185">Reference proteome</keyword>
<evidence type="ECO:0000256" key="1">
    <source>
        <dbReference type="SAM" id="MobiDB-lite"/>
    </source>
</evidence>
<dbReference type="HOGENOM" id="CLU_890371_0_0_11"/>
<reference evidence="2 3" key="1">
    <citation type="journal article" date="2014" name="J. Biotechnol.">
        <title>Complete genome sequence of the actinobacterium Amycolatopsis japonica MG417-CF17(T) (=DSM 44213T) producing (S,S)-N,N'-ethylenediaminedisuccinic acid.</title>
        <authorList>
            <person name="Stegmann E."/>
            <person name="Albersmeier A."/>
            <person name="Spohn M."/>
            <person name="Gert H."/>
            <person name="Weber T."/>
            <person name="Wohlleben W."/>
            <person name="Kalinowski J."/>
            <person name="Ruckert C."/>
        </authorList>
    </citation>
    <scope>NUCLEOTIDE SEQUENCE [LARGE SCALE GENOMIC DNA]</scope>
    <source>
        <strain evidence="3">MG417-CF17 (DSM 44213)</strain>
    </source>
</reference>
<name>A0A075URA1_9PSEU</name>
<protein>
    <recommendedName>
        <fullName evidence="4">MalT-like TPR region domain-containing protein</fullName>
    </recommendedName>
</protein>